<reference evidence="1" key="1">
    <citation type="submission" date="2021-07" db="EMBL/GenBank/DDBJ databases">
        <authorList>
            <person name="Durling M."/>
        </authorList>
    </citation>
    <scope>NUCLEOTIDE SEQUENCE</scope>
</reference>
<keyword evidence="2" id="KW-1185">Reference proteome</keyword>
<protein>
    <submittedName>
        <fullName evidence="1">Uncharacterized protein</fullName>
    </submittedName>
</protein>
<dbReference type="AlphaFoldDB" id="A0A9N9L179"/>
<name>A0A9N9L179_9HELO</name>
<organism evidence="1 2">
    <name type="scientific">Hymenoscyphus fraxineus</name>
    <dbReference type="NCBI Taxonomy" id="746836"/>
    <lineage>
        <taxon>Eukaryota</taxon>
        <taxon>Fungi</taxon>
        <taxon>Dikarya</taxon>
        <taxon>Ascomycota</taxon>
        <taxon>Pezizomycotina</taxon>
        <taxon>Leotiomycetes</taxon>
        <taxon>Helotiales</taxon>
        <taxon>Helotiaceae</taxon>
        <taxon>Hymenoscyphus</taxon>
    </lineage>
</organism>
<gene>
    <name evidence="1" type="ORF">HYFRA_00003801</name>
</gene>
<evidence type="ECO:0000313" key="1">
    <source>
        <dbReference type="EMBL" id="CAG8956418.1"/>
    </source>
</evidence>
<dbReference type="EMBL" id="CAJVRL010000070">
    <property type="protein sequence ID" value="CAG8956418.1"/>
    <property type="molecule type" value="Genomic_DNA"/>
</dbReference>
<proteinExistence type="predicted"/>
<accession>A0A9N9L179</accession>
<sequence length="93" mass="10450">MASANHVATALHKGMYHGIYMLHLYRPITSFSQTSRLIVALSKAGRLEAFGHEIQLNFNNRQHNYLAKTAIPGSLLSWHNSNRNKPTLTDHPA</sequence>
<comment type="caution">
    <text evidence="1">The sequence shown here is derived from an EMBL/GenBank/DDBJ whole genome shotgun (WGS) entry which is preliminary data.</text>
</comment>
<evidence type="ECO:0000313" key="2">
    <source>
        <dbReference type="Proteomes" id="UP000696280"/>
    </source>
</evidence>
<dbReference type="Proteomes" id="UP000696280">
    <property type="component" value="Unassembled WGS sequence"/>
</dbReference>